<sequence>MVESKICTPHDHPTDIDNLICKMMDMSKNIRRQLGPGYLESVYKNAMVVKLRRNHIAYETERPIRVYYDHVVVGNFKADIIVEERLVLELKAVQSLSVAHEIQLVNYLTATGIDDGLLINFGSEKLEYRRKYRLYTKQF</sequence>
<dbReference type="RefSeq" id="WP_015310344.1">
    <property type="nucleotide sequence ID" value="NC_019968.1"/>
</dbReference>
<dbReference type="InterPro" id="IPR026350">
    <property type="entry name" value="GxxExxY"/>
</dbReference>
<reference evidence="1" key="1">
    <citation type="submission" date="2012-02" db="EMBL/GenBank/DDBJ databases">
        <title>Complete sequence of chromosome 2 of Prevotella dentalis DSM 3688.</title>
        <authorList>
            <consortium name="US DOE Joint Genome Institute (JGI-PGF)"/>
            <person name="Lucas S."/>
            <person name="Copeland A."/>
            <person name="Lapidus A."/>
            <person name="Glavina del Rio T."/>
            <person name="Dalin E."/>
            <person name="Tice H."/>
            <person name="Bruce D."/>
            <person name="Goodwin L."/>
            <person name="Pitluck S."/>
            <person name="Peters L."/>
            <person name="Mikhailova N."/>
            <person name="Chertkov O."/>
            <person name="Kyrpides N."/>
            <person name="Mavromatis K."/>
            <person name="Ivanova N."/>
            <person name="Brettin T."/>
            <person name="Detter J.C."/>
            <person name="Han C."/>
            <person name="Larimer F."/>
            <person name="Land M."/>
            <person name="Hauser L."/>
            <person name="Markowitz V."/>
            <person name="Cheng J.-F."/>
            <person name="Hugenholtz P."/>
            <person name="Woyke T."/>
            <person name="Wu D."/>
            <person name="Gronow S."/>
            <person name="Wellnitz S."/>
            <person name="Brambilla E."/>
            <person name="Klenk H.-P."/>
            <person name="Eisen J.A."/>
        </authorList>
    </citation>
    <scope>NUCLEOTIDE SEQUENCE</scope>
    <source>
        <strain evidence="1">DSM 3688</strain>
    </source>
</reference>
<dbReference type="Pfam" id="PF13366">
    <property type="entry name" value="PDDEXK_3"/>
    <property type="match status" value="1"/>
</dbReference>
<accession>L0JF04</accession>
<dbReference type="EMBL" id="CP003369">
    <property type="protein sequence ID" value="AGB28896.1"/>
    <property type="molecule type" value="Genomic_DNA"/>
</dbReference>
<dbReference type="Proteomes" id="UP000010862">
    <property type="component" value="Chromosome 2"/>
</dbReference>
<evidence type="ECO:0000313" key="1">
    <source>
        <dbReference type="EMBL" id="AGB28896.1"/>
    </source>
</evidence>
<gene>
    <name evidence="1" type="ordered locus">Prede_1590</name>
</gene>
<proteinExistence type="predicted"/>
<protein>
    <recommendedName>
        <fullName evidence="3">GxxExxY protein</fullName>
    </recommendedName>
</protein>
<dbReference type="KEGG" id="pdt:Prede_1590"/>
<dbReference type="AlphaFoldDB" id="L0JF04"/>
<evidence type="ECO:0008006" key="3">
    <source>
        <dbReference type="Google" id="ProtNLM"/>
    </source>
</evidence>
<organism evidence="1 2">
    <name type="scientific">Prevotella dentalis (strain ATCC 49559 / DSM 3688 / JCM 13448 / NCTC 12043 / ES 2772)</name>
    <name type="common">Mitsuokella dentalis</name>
    <dbReference type="NCBI Taxonomy" id="908937"/>
    <lineage>
        <taxon>Bacteria</taxon>
        <taxon>Pseudomonadati</taxon>
        <taxon>Bacteroidota</taxon>
        <taxon>Bacteroidia</taxon>
        <taxon>Bacteroidales</taxon>
        <taxon>Prevotellaceae</taxon>
        <taxon>Prevotella</taxon>
    </lineage>
</organism>
<dbReference type="NCBIfam" id="TIGR04256">
    <property type="entry name" value="GxxExxY"/>
    <property type="match status" value="1"/>
</dbReference>
<dbReference type="HOGENOM" id="CLU_134960_0_1_10"/>
<keyword evidence="2" id="KW-1185">Reference proteome</keyword>
<name>L0JF04_PREDD</name>
<evidence type="ECO:0000313" key="2">
    <source>
        <dbReference type="Proteomes" id="UP000010862"/>
    </source>
</evidence>
<dbReference type="PATRIC" id="fig|908937.9.peg.1678"/>